<comment type="caution">
    <text evidence="1">The sequence shown here is derived from an EMBL/GenBank/DDBJ whole genome shotgun (WGS) entry which is preliminary data.</text>
</comment>
<accession>A0A9P6FEQ8</accession>
<organism evidence="1 2">
    <name type="scientific">Mortierella hygrophila</name>
    <dbReference type="NCBI Taxonomy" id="979708"/>
    <lineage>
        <taxon>Eukaryota</taxon>
        <taxon>Fungi</taxon>
        <taxon>Fungi incertae sedis</taxon>
        <taxon>Mucoromycota</taxon>
        <taxon>Mortierellomycotina</taxon>
        <taxon>Mortierellomycetes</taxon>
        <taxon>Mortierellales</taxon>
        <taxon>Mortierellaceae</taxon>
        <taxon>Mortierella</taxon>
    </lineage>
</organism>
<proteinExistence type="predicted"/>
<dbReference type="AlphaFoldDB" id="A0A9P6FEQ8"/>
<name>A0A9P6FEQ8_9FUNG</name>
<gene>
    <name evidence="1" type="ORF">EC957_003147</name>
</gene>
<keyword evidence="2" id="KW-1185">Reference proteome</keyword>
<sequence length="231" mass="27240">MNVLRVWRPDLYKGDLCRVCGLEMEDNENILACSKSRATQEELWEDALDRRQKQLKPGKQPLSETVWRIPRTSKLLKALWQAIKRPGEEEEEELEQHTLNAWAVSHIYRGLVPKALVTQWSKVFKDVAESRYEEENIITNSMKRTRTTKDQRAQWTQTHRWKQIYGRKLREDECLCGRAVTKHKEQRCSGEQNNTRVVDGAVINTLLGLRRMDIMERIGNMVIKELEEEHI</sequence>
<evidence type="ECO:0000313" key="1">
    <source>
        <dbReference type="EMBL" id="KAF9549611.1"/>
    </source>
</evidence>
<reference evidence="1" key="1">
    <citation type="journal article" date="2020" name="Fungal Divers.">
        <title>Resolving the Mortierellaceae phylogeny through synthesis of multi-gene phylogenetics and phylogenomics.</title>
        <authorList>
            <person name="Vandepol N."/>
            <person name="Liber J."/>
            <person name="Desiro A."/>
            <person name="Na H."/>
            <person name="Kennedy M."/>
            <person name="Barry K."/>
            <person name="Grigoriev I.V."/>
            <person name="Miller A.N."/>
            <person name="O'Donnell K."/>
            <person name="Stajich J.E."/>
            <person name="Bonito G."/>
        </authorList>
    </citation>
    <scope>NUCLEOTIDE SEQUENCE</scope>
    <source>
        <strain evidence="1">NRRL 2591</strain>
    </source>
</reference>
<dbReference type="Proteomes" id="UP000723463">
    <property type="component" value="Unassembled WGS sequence"/>
</dbReference>
<protein>
    <submittedName>
        <fullName evidence="1">Uncharacterized protein</fullName>
    </submittedName>
</protein>
<evidence type="ECO:0000313" key="2">
    <source>
        <dbReference type="Proteomes" id="UP000723463"/>
    </source>
</evidence>
<dbReference type="EMBL" id="JAAAXW010000017">
    <property type="protein sequence ID" value="KAF9549611.1"/>
    <property type="molecule type" value="Genomic_DNA"/>
</dbReference>